<dbReference type="OrthoDB" id="9802264at2"/>
<evidence type="ECO:0000256" key="1">
    <source>
        <dbReference type="ARBA" id="ARBA00004651"/>
    </source>
</evidence>
<feature type="domain" description="MacB-like periplasmic core" evidence="9">
    <location>
        <begin position="20"/>
        <end position="253"/>
    </location>
</feature>
<keyword evidence="3" id="KW-1003">Cell membrane</keyword>
<dbReference type="EMBL" id="FRCA01000003">
    <property type="protein sequence ID" value="SHL83468.1"/>
    <property type="molecule type" value="Genomic_DNA"/>
</dbReference>
<dbReference type="EMBL" id="BJXU01000032">
    <property type="protein sequence ID" value="GEN22961.1"/>
    <property type="molecule type" value="Genomic_DNA"/>
</dbReference>
<dbReference type="Pfam" id="PF12704">
    <property type="entry name" value="MacB_PCD"/>
    <property type="match status" value="1"/>
</dbReference>
<evidence type="ECO:0000256" key="2">
    <source>
        <dbReference type="ARBA" id="ARBA00005236"/>
    </source>
</evidence>
<sequence length="417" mass="45403">MTPLILELAITHILGRGRQTWIAVLSVGLGVGFSIAMAALMQGGEDDLIDQLVNDMPHVEISDEQRDARRQPAEDRFDAAQISGLRPLEDRRGMLNPEEIRAQLSAWVPGEMVWRLQTQGVVRYAGRDEGISLYGIEPEQEAEVESIKSEDFVHGDFNSLLSGGNNIVIGDRLADKLGADHGTTLSLVSSTGQTRAFKITGIFHTGTTARDEGEGYVLLKKAQILSERPNVINSIRLYLPDPDMAPSVAARAESQIGYKSVSWQEANESLLEALVIRNVIMYTVVGTILLVAGFGIYNIISTLTHEKARDIAILKSLGFTEPDMRRLFVLEGMIFGVGGSVLGWLLGFGLCVALSMVRFELSGDVVAQEITRLPLAWSIWHYVIAGGFAMFSAAVAGYLPARKAARLNPVAIIRGAS</sequence>
<dbReference type="STRING" id="44933.SAMN05660971_01499"/>
<evidence type="ECO:0000256" key="3">
    <source>
        <dbReference type="ARBA" id="ARBA00022475"/>
    </source>
</evidence>
<dbReference type="AlphaFoldDB" id="A0A1M7DVS6"/>
<evidence type="ECO:0000256" key="5">
    <source>
        <dbReference type="ARBA" id="ARBA00022989"/>
    </source>
</evidence>
<organism evidence="11 12">
    <name type="scientific">Halomonas cupida</name>
    <dbReference type="NCBI Taxonomy" id="44933"/>
    <lineage>
        <taxon>Bacteria</taxon>
        <taxon>Pseudomonadati</taxon>
        <taxon>Pseudomonadota</taxon>
        <taxon>Gammaproteobacteria</taxon>
        <taxon>Oceanospirillales</taxon>
        <taxon>Halomonadaceae</taxon>
        <taxon>Halomonas</taxon>
    </lineage>
</organism>
<keyword evidence="13" id="KW-1185">Reference proteome</keyword>
<evidence type="ECO:0000256" key="6">
    <source>
        <dbReference type="ARBA" id="ARBA00023136"/>
    </source>
</evidence>
<reference evidence="10 13" key="2">
    <citation type="submission" date="2019-07" db="EMBL/GenBank/DDBJ databases">
        <title>Whole genome shotgun sequence of Halomonas cupida NBRC 102219.</title>
        <authorList>
            <person name="Hosoyama A."/>
            <person name="Uohara A."/>
            <person name="Ohji S."/>
            <person name="Ichikawa N."/>
        </authorList>
    </citation>
    <scope>NUCLEOTIDE SEQUENCE [LARGE SCALE GENOMIC DNA]</scope>
    <source>
        <strain evidence="10 13">NBRC 102219</strain>
    </source>
</reference>
<keyword evidence="11" id="KW-0449">Lipoprotein</keyword>
<accession>A0A1M7DVS6</accession>
<dbReference type="Pfam" id="PF02687">
    <property type="entry name" value="FtsX"/>
    <property type="match status" value="1"/>
</dbReference>
<feature type="transmembrane region" description="Helical" evidence="7">
    <location>
        <begin position="21"/>
        <end position="41"/>
    </location>
</feature>
<comment type="similarity">
    <text evidence="2">Belongs to the ABC-4 integral membrane protein family. LolC/E subfamily.</text>
</comment>
<dbReference type="InterPro" id="IPR025857">
    <property type="entry name" value="MacB_PCD"/>
</dbReference>
<gene>
    <name evidence="10" type="ORF">HCU01_09100</name>
    <name evidence="11" type="ORF">SAMN05660971_01499</name>
</gene>
<evidence type="ECO:0000313" key="11">
    <source>
        <dbReference type="EMBL" id="SHL83468.1"/>
    </source>
</evidence>
<dbReference type="GO" id="GO:0044874">
    <property type="term" value="P:lipoprotein localization to outer membrane"/>
    <property type="evidence" value="ECO:0007669"/>
    <property type="project" value="TreeGrafter"/>
</dbReference>
<name>A0A1M7DVS6_9GAMM</name>
<evidence type="ECO:0000313" key="12">
    <source>
        <dbReference type="Proteomes" id="UP000184123"/>
    </source>
</evidence>
<dbReference type="PANTHER" id="PTHR30489:SF0">
    <property type="entry name" value="LIPOPROTEIN-RELEASING SYSTEM TRANSMEMBRANE PROTEIN LOLE"/>
    <property type="match status" value="1"/>
</dbReference>
<comment type="subcellular location">
    <subcellularLocation>
        <location evidence="1">Cell membrane</location>
        <topology evidence="1">Multi-pass membrane protein</topology>
    </subcellularLocation>
</comment>
<keyword evidence="5 7" id="KW-1133">Transmembrane helix</keyword>
<feature type="transmembrane region" description="Helical" evidence="7">
    <location>
        <begin position="379"/>
        <end position="399"/>
    </location>
</feature>
<dbReference type="InterPro" id="IPR003838">
    <property type="entry name" value="ABC3_permease_C"/>
</dbReference>
<feature type="transmembrane region" description="Helical" evidence="7">
    <location>
        <begin position="279"/>
        <end position="300"/>
    </location>
</feature>
<reference evidence="11 12" key="1">
    <citation type="submission" date="2016-11" db="EMBL/GenBank/DDBJ databases">
        <authorList>
            <person name="Jaros S."/>
            <person name="Januszkiewicz K."/>
            <person name="Wedrychowicz H."/>
        </authorList>
    </citation>
    <scope>NUCLEOTIDE SEQUENCE [LARGE SCALE GENOMIC DNA]</scope>
    <source>
        <strain evidence="11 12">DSM 4740</strain>
    </source>
</reference>
<evidence type="ECO:0000259" key="8">
    <source>
        <dbReference type="Pfam" id="PF02687"/>
    </source>
</evidence>
<evidence type="ECO:0000256" key="7">
    <source>
        <dbReference type="SAM" id="Phobius"/>
    </source>
</evidence>
<proteinExistence type="inferred from homology"/>
<dbReference type="RefSeq" id="WP_073434398.1">
    <property type="nucleotide sequence ID" value="NZ_BJXU01000032.1"/>
</dbReference>
<evidence type="ECO:0000259" key="9">
    <source>
        <dbReference type="Pfam" id="PF12704"/>
    </source>
</evidence>
<dbReference type="Proteomes" id="UP000184123">
    <property type="component" value="Unassembled WGS sequence"/>
</dbReference>
<dbReference type="Proteomes" id="UP000321726">
    <property type="component" value="Unassembled WGS sequence"/>
</dbReference>
<keyword evidence="4 7" id="KW-0812">Transmembrane</keyword>
<feature type="domain" description="ABC3 transporter permease C-terminal" evidence="8">
    <location>
        <begin position="284"/>
        <end position="409"/>
    </location>
</feature>
<dbReference type="GO" id="GO:0098797">
    <property type="term" value="C:plasma membrane protein complex"/>
    <property type="evidence" value="ECO:0007669"/>
    <property type="project" value="TreeGrafter"/>
</dbReference>
<protein>
    <submittedName>
        <fullName evidence="10">ABC transporter</fullName>
    </submittedName>
    <submittedName>
        <fullName evidence="11">Lipoprotein-releasing system permease protein</fullName>
    </submittedName>
</protein>
<keyword evidence="6 7" id="KW-0472">Membrane</keyword>
<dbReference type="PANTHER" id="PTHR30489">
    <property type="entry name" value="LIPOPROTEIN-RELEASING SYSTEM TRANSMEMBRANE PROTEIN LOLE"/>
    <property type="match status" value="1"/>
</dbReference>
<feature type="transmembrane region" description="Helical" evidence="7">
    <location>
        <begin position="334"/>
        <end position="359"/>
    </location>
</feature>
<evidence type="ECO:0000313" key="13">
    <source>
        <dbReference type="Proteomes" id="UP000321726"/>
    </source>
</evidence>
<dbReference type="InterPro" id="IPR051447">
    <property type="entry name" value="Lipoprotein-release_system"/>
</dbReference>
<evidence type="ECO:0000256" key="4">
    <source>
        <dbReference type="ARBA" id="ARBA00022692"/>
    </source>
</evidence>
<evidence type="ECO:0000313" key="10">
    <source>
        <dbReference type="EMBL" id="GEN22961.1"/>
    </source>
</evidence>